<keyword evidence="4 6" id="KW-0547">Nucleotide-binding</keyword>
<evidence type="ECO:0000256" key="4">
    <source>
        <dbReference type="ARBA" id="ARBA00022741"/>
    </source>
</evidence>
<keyword evidence="9" id="KW-1185">Reference proteome</keyword>
<dbReference type="PANTHER" id="PTHR12213">
    <property type="entry name" value="CORRINOID ADENOSYLTRANSFERASE"/>
    <property type="match status" value="1"/>
</dbReference>
<dbReference type="EMBL" id="VIAR01000016">
    <property type="protein sequence ID" value="TQD33790.1"/>
    <property type="molecule type" value="Genomic_DNA"/>
</dbReference>
<dbReference type="NCBIfam" id="TIGR00636">
    <property type="entry name" value="PduO_Nterm"/>
    <property type="match status" value="1"/>
</dbReference>
<evidence type="ECO:0000256" key="6">
    <source>
        <dbReference type="RuleBase" id="RU366026"/>
    </source>
</evidence>
<dbReference type="UniPathway" id="UPA00148">
    <property type="reaction ID" value="UER00233"/>
</dbReference>
<keyword evidence="3 6" id="KW-0808">Transferase</keyword>
<comment type="pathway">
    <text evidence="6">Cofactor biosynthesis; adenosylcobalamin biosynthesis; adenosylcobalamin from cob(II)yrinate a,c-diamide: step 2/7.</text>
</comment>
<dbReference type="Proteomes" id="UP000317169">
    <property type="component" value="Unassembled WGS sequence"/>
</dbReference>
<dbReference type="EC" id="2.5.1.17" evidence="6"/>
<comment type="catalytic activity">
    <reaction evidence="6">
        <text>2 cob(II)yrinate a,c diamide + reduced [electron-transfer flavoprotein] + 2 ATP = 2 adenosylcob(III)yrinate a,c-diamide + 2 triphosphate + oxidized [electron-transfer flavoprotein] + 3 H(+)</text>
        <dbReference type="Rhea" id="RHEA:11528"/>
        <dbReference type="Rhea" id="RHEA-COMP:10685"/>
        <dbReference type="Rhea" id="RHEA-COMP:10686"/>
        <dbReference type="ChEBI" id="CHEBI:15378"/>
        <dbReference type="ChEBI" id="CHEBI:18036"/>
        <dbReference type="ChEBI" id="CHEBI:30616"/>
        <dbReference type="ChEBI" id="CHEBI:57692"/>
        <dbReference type="ChEBI" id="CHEBI:58307"/>
        <dbReference type="ChEBI" id="CHEBI:58503"/>
        <dbReference type="ChEBI" id="CHEBI:58537"/>
        <dbReference type="EC" id="2.5.1.17"/>
    </reaction>
</comment>
<dbReference type="OrthoDB" id="9778896at2"/>
<dbReference type="GO" id="GO:0005524">
    <property type="term" value="F:ATP binding"/>
    <property type="evidence" value="ECO:0007669"/>
    <property type="project" value="UniProtKB-UniRule"/>
</dbReference>
<proteinExistence type="inferred from homology"/>
<evidence type="ECO:0000259" key="7">
    <source>
        <dbReference type="Pfam" id="PF01923"/>
    </source>
</evidence>
<feature type="domain" description="Cobalamin adenosyltransferase-like" evidence="7">
    <location>
        <begin position="3"/>
        <end position="173"/>
    </location>
</feature>
<evidence type="ECO:0000256" key="5">
    <source>
        <dbReference type="ARBA" id="ARBA00022840"/>
    </source>
</evidence>
<comment type="catalytic activity">
    <reaction evidence="6">
        <text>2 cob(II)alamin + reduced [electron-transfer flavoprotein] + 2 ATP = 2 adenosylcob(III)alamin + 2 triphosphate + oxidized [electron-transfer flavoprotein] + 3 H(+)</text>
        <dbReference type="Rhea" id="RHEA:28671"/>
        <dbReference type="Rhea" id="RHEA-COMP:10685"/>
        <dbReference type="Rhea" id="RHEA-COMP:10686"/>
        <dbReference type="ChEBI" id="CHEBI:15378"/>
        <dbReference type="ChEBI" id="CHEBI:16304"/>
        <dbReference type="ChEBI" id="CHEBI:18036"/>
        <dbReference type="ChEBI" id="CHEBI:18408"/>
        <dbReference type="ChEBI" id="CHEBI:30616"/>
        <dbReference type="ChEBI" id="CHEBI:57692"/>
        <dbReference type="ChEBI" id="CHEBI:58307"/>
        <dbReference type="EC" id="2.5.1.17"/>
    </reaction>
</comment>
<accession>A0A507Z8G6</accession>
<comment type="similarity">
    <text evidence="1 6">Belongs to the Cob(I)alamin adenosyltransferase family.</text>
</comment>
<evidence type="ECO:0000256" key="2">
    <source>
        <dbReference type="ARBA" id="ARBA00011233"/>
    </source>
</evidence>
<evidence type="ECO:0000313" key="8">
    <source>
        <dbReference type="EMBL" id="TQD33790.1"/>
    </source>
</evidence>
<evidence type="ECO:0000256" key="1">
    <source>
        <dbReference type="ARBA" id="ARBA00007487"/>
    </source>
</evidence>
<sequence length="192" mass="21833">MKIYTKTGDKGTTALFGGSRVPKSHYRIEAYGTVDELNANIGLIADQAIDKHSKDVLKDIQYNLFTLGAELATDPKKAKLKSGKDRLDISKINASHIEQLEKEIDKMNDDLPQMTHFILPGGHPTVSYCHLSRCVCRRAERRAAALYHEEAFDDAILQYLNRLSDYLFVLARKLTKDLNAEEIQWIPKKEKE</sequence>
<dbReference type="GO" id="GO:0009236">
    <property type="term" value="P:cobalamin biosynthetic process"/>
    <property type="evidence" value="ECO:0007669"/>
    <property type="project" value="UniProtKB-UniRule"/>
</dbReference>
<evidence type="ECO:0000313" key="9">
    <source>
        <dbReference type="Proteomes" id="UP000317169"/>
    </source>
</evidence>
<dbReference type="Gene3D" id="1.20.1200.10">
    <property type="entry name" value="Cobalamin adenosyltransferase-like"/>
    <property type="match status" value="1"/>
</dbReference>
<dbReference type="FunFam" id="1.20.1200.10:FF:000001">
    <property type="entry name" value="Cob(I)yrinic acid a,c-diamide adenosyltransferase"/>
    <property type="match status" value="1"/>
</dbReference>
<name>A0A507Z8G6_9FLAO</name>
<keyword evidence="6" id="KW-0169">Cobalamin biosynthesis</keyword>
<dbReference type="GO" id="GO:0008817">
    <property type="term" value="F:corrinoid adenosyltransferase activity"/>
    <property type="evidence" value="ECO:0007669"/>
    <property type="project" value="UniProtKB-UniRule"/>
</dbReference>
<dbReference type="SUPFAM" id="SSF89028">
    <property type="entry name" value="Cobalamin adenosyltransferase-like"/>
    <property type="match status" value="1"/>
</dbReference>
<comment type="caution">
    <text evidence="8">The sequence shown here is derived from an EMBL/GenBank/DDBJ whole genome shotgun (WGS) entry which is preliminary data.</text>
</comment>
<dbReference type="InterPro" id="IPR029499">
    <property type="entry name" value="PduO-typ"/>
</dbReference>
<keyword evidence="5 6" id="KW-0067">ATP-binding</keyword>
<dbReference type="RefSeq" id="WP_141422670.1">
    <property type="nucleotide sequence ID" value="NZ_VIAR01000016.1"/>
</dbReference>
<reference evidence="8 9" key="1">
    <citation type="submission" date="2019-06" db="EMBL/GenBank/DDBJ databases">
        <title>Flavibacter putida gen. nov., sp. nov., a novel marine bacterium of the family Flavobacteriaceae isolated from coastal seawater.</title>
        <authorList>
            <person name="Feng X."/>
        </authorList>
    </citation>
    <scope>NUCLEOTIDE SEQUENCE [LARGE SCALE GENOMIC DNA]</scope>
    <source>
        <strain evidence="8 9">PLHSN227</strain>
    </source>
</reference>
<dbReference type="InterPro" id="IPR016030">
    <property type="entry name" value="CblAdoTrfase-like"/>
</dbReference>
<gene>
    <name evidence="8" type="ORF">FKR84_12580</name>
</gene>
<organism evidence="8 9">
    <name type="scientific">Haloflavibacter putidus</name>
    <dbReference type="NCBI Taxonomy" id="2576776"/>
    <lineage>
        <taxon>Bacteria</taxon>
        <taxon>Pseudomonadati</taxon>
        <taxon>Bacteroidota</taxon>
        <taxon>Flavobacteriia</taxon>
        <taxon>Flavobacteriales</taxon>
        <taxon>Flavobacteriaceae</taxon>
        <taxon>Haloflavibacter</taxon>
    </lineage>
</organism>
<comment type="subunit">
    <text evidence="2">Homotrimer.</text>
</comment>
<dbReference type="InterPro" id="IPR036451">
    <property type="entry name" value="CblAdoTrfase-like_sf"/>
</dbReference>
<dbReference type="Pfam" id="PF01923">
    <property type="entry name" value="Cob_adeno_trans"/>
    <property type="match status" value="1"/>
</dbReference>
<evidence type="ECO:0000256" key="3">
    <source>
        <dbReference type="ARBA" id="ARBA00022679"/>
    </source>
</evidence>
<dbReference type="PANTHER" id="PTHR12213:SF0">
    <property type="entry name" value="CORRINOID ADENOSYLTRANSFERASE MMAB"/>
    <property type="match status" value="1"/>
</dbReference>
<dbReference type="AlphaFoldDB" id="A0A507Z8G6"/>
<protein>
    <recommendedName>
        <fullName evidence="6">Corrinoid adenosyltransferase</fullName>
        <ecNumber evidence="6">2.5.1.17</ecNumber>
    </recommendedName>
    <alternativeName>
        <fullName evidence="6">Cob(II)alamin adenosyltransferase</fullName>
    </alternativeName>
    <alternativeName>
        <fullName evidence="6">Cob(II)yrinic acid a,c-diamide adenosyltransferase</fullName>
    </alternativeName>
    <alternativeName>
        <fullName evidence="6">Cobinamide/cobalamin adenosyltransferase</fullName>
    </alternativeName>
</protein>